<keyword evidence="3" id="KW-1185">Reference proteome</keyword>
<dbReference type="Proteomes" id="UP000664521">
    <property type="component" value="Unassembled WGS sequence"/>
</dbReference>
<feature type="region of interest" description="Disordered" evidence="1">
    <location>
        <begin position="440"/>
        <end position="494"/>
    </location>
</feature>
<comment type="caution">
    <text evidence="2">The sequence shown here is derived from an EMBL/GenBank/DDBJ whole genome shotgun (WGS) entry which is preliminary data.</text>
</comment>
<feature type="region of interest" description="Disordered" evidence="1">
    <location>
        <begin position="268"/>
        <end position="301"/>
    </location>
</feature>
<dbReference type="AlphaFoldDB" id="A0A8H3G1U2"/>
<feature type="region of interest" description="Disordered" evidence="1">
    <location>
        <begin position="366"/>
        <end position="425"/>
    </location>
</feature>
<feature type="region of interest" description="Disordered" evidence="1">
    <location>
        <begin position="81"/>
        <end position="126"/>
    </location>
</feature>
<feature type="compositionally biased region" description="Polar residues" evidence="1">
    <location>
        <begin position="205"/>
        <end position="226"/>
    </location>
</feature>
<feature type="compositionally biased region" description="Polar residues" evidence="1">
    <location>
        <begin position="404"/>
        <end position="416"/>
    </location>
</feature>
<gene>
    <name evidence="2" type="ORF">HETSPECPRED_010344</name>
</gene>
<name>A0A8H3G1U2_9LECA</name>
<proteinExistence type="predicted"/>
<feature type="compositionally biased region" description="Basic and acidic residues" evidence="1">
    <location>
        <begin position="392"/>
        <end position="401"/>
    </location>
</feature>
<evidence type="ECO:0000313" key="3">
    <source>
        <dbReference type="Proteomes" id="UP000664521"/>
    </source>
</evidence>
<reference evidence="2" key="1">
    <citation type="submission" date="2021-03" db="EMBL/GenBank/DDBJ databases">
        <authorList>
            <person name="Tagirdzhanova G."/>
        </authorList>
    </citation>
    <scope>NUCLEOTIDE SEQUENCE</scope>
</reference>
<protein>
    <submittedName>
        <fullName evidence="2">Uncharacterized protein</fullName>
    </submittedName>
</protein>
<accession>A0A8H3G1U2</accession>
<feature type="compositionally biased region" description="Basic and acidic residues" evidence="1">
    <location>
        <begin position="276"/>
        <end position="290"/>
    </location>
</feature>
<evidence type="ECO:0000256" key="1">
    <source>
        <dbReference type="SAM" id="MobiDB-lite"/>
    </source>
</evidence>
<evidence type="ECO:0000313" key="2">
    <source>
        <dbReference type="EMBL" id="CAF9936476.1"/>
    </source>
</evidence>
<sequence length="494" mass="54563">MASTRTTLHGCVKDLNLPVPMSNKSPGQLINGRHAALPSLSCMNRNSNDVRAYLGNNSTDAKEVTRHQFRDDEYGETCHLHRLSRKPVQASDGPLKPSSRSTSIDADIMKSLPRESESHRSGNRNSKFAFAVDEQFARGRSQMASPSTVSASAGENLETYHIILAYSDLNIEEVETRHQYAANNFQGSMERSMDGGQYDSISTTKASENEGISGNSPVVKLSNESPESVEEKEISTNQVTYKEGPSEHGNITSSSLDLQSPIAEEETIAGLAAGPIKHDEENTPSRREYGDNPVQDNDPDSEYRISRFLDEMYLSFATESRHIRLLPTTLDCLDCLSTLTRQMRNQDQSREPSHPDAVASPIVKVSKPASDLEAPGNPKALTTSRGGNNADIQDRIPEDGKPVTTHTLERASSQDNGRAVTLDLGPKRPQTSLLLEYFERPGRNSRSTPGVRVKQVPRKSKEMEEDIKAKTRIENQISTPPIQNLAKKKNDSQY</sequence>
<organism evidence="2 3">
    <name type="scientific">Heterodermia speciosa</name>
    <dbReference type="NCBI Taxonomy" id="116794"/>
    <lineage>
        <taxon>Eukaryota</taxon>
        <taxon>Fungi</taxon>
        <taxon>Dikarya</taxon>
        <taxon>Ascomycota</taxon>
        <taxon>Pezizomycotina</taxon>
        <taxon>Lecanoromycetes</taxon>
        <taxon>OSLEUM clade</taxon>
        <taxon>Lecanoromycetidae</taxon>
        <taxon>Caliciales</taxon>
        <taxon>Physciaceae</taxon>
        <taxon>Heterodermia</taxon>
    </lineage>
</organism>
<feature type="compositionally biased region" description="Basic and acidic residues" evidence="1">
    <location>
        <begin position="459"/>
        <end position="473"/>
    </location>
</feature>
<feature type="region of interest" description="Disordered" evidence="1">
    <location>
        <begin position="205"/>
        <end position="254"/>
    </location>
</feature>
<feature type="compositionally biased region" description="Polar residues" evidence="1">
    <location>
        <begin position="380"/>
        <end position="391"/>
    </location>
</feature>
<dbReference type="EMBL" id="CAJPDS010000092">
    <property type="protein sequence ID" value="CAF9936476.1"/>
    <property type="molecule type" value="Genomic_DNA"/>
</dbReference>